<feature type="repeat" description="TPR" evidence="4">
    <location>
        <begin position="38"/>
        <end position="71"/>
    </location>
</feature>
<protein>
    <recommendedName>
        <fullName evidence="6">J domain-containing protein</fullName>
    </recommendedName>
</protein>
<dbReference type="PANTHER" id="PTHR44140">
    <property type="entry name" value="LD25575P"/>
    <property type="match status" value="1"/>
</dbReference>
<keyword evidence="3" id="KW-0256">Endoplasmic reticulum</keyword>
<comment type="subcellular location">
    <subcellularLocation>
        <location evidence="1">Endoplasmic reticulum</location>
    </subcellularLocation>
</comment>
<evidence type="ECO:0000313" key="8">
    <source>
        <dbReference type="Proteomes" id="UP000239156"/>
    </source>
</evidence>
<keyword evidence="4" id="KW-0802">TPR repeat</keyword>
<proteinExistence type="predicted"/>
<sequence>MATDSVHPQFRSKSILLLAVISLLATMAYSDSSSKLPTSQLITQANSLLATGQASKALELYELVLERDPDDYLTLYKKATTQMSLGQNHHASQSLQKVLSLKDFDKAQIQLARIHLKSGDYDACQTELNSFRKNHDKSSVNLVSLESDLKSAQKHLKNSSANLQSKKYSKCVEEASEAIKISPQSPSLRQLRSDCHFRQGHVQEAVSDLTAVATLRLSFLSYFFLEQPLEQSMKPIKKCLHSDPESKACKKAFRQLKSTEKELSKVRNFSNSNGHRSVIKLLVPKGTENEGLIQQTKTLIQQSQLVDTKTGIDEPLISTEIEDLESLSILLTSLYSFGCKAYVGLNELKNSASICETLHNRDEEDIWGIIYKAETLMTAEEWEPAVSLLKEAYHKNEDQEEISSRLRKAQKGLKISKQKDYYKVLGVAKNADDRTLKKAYRKATLKAHPDKGGSQAKMTALNEAYEVLSNPELRARYDNGDDPNDPMSGQHGNPFAGGGGNPMFQQFFQQAHSGGGNPFGVVVVMVKRSASVSDSPFSFFLPIPFVLFCRLLYPRSSISPSFQKTCTNKKLVSYSLVPFISLSS</sequence>
<dbReference type="VEuPathDB" id="FungiDB:PSTT_12642"/>
<evidence type="ECO:0000256" key="1">
    <source>
        <dbReference type="ARBA" id="ARBA00004240"/>
    </source>
</evidence>
<comment type="caution">
    <text evidence="7">The sequence shown here is derived from an EMBL/GenBank/DDBJ whole genome shotgun (WGS) entry which is preliminary data.</text>
</comment>
<dbReference type="GO" id="GO:0005783">
    <property type="term" value="C:endoplasmic reticulum"/>
    <property type="evidence" value="ECO:0007669"/>
    <property type="project" value="UniProtKB-SubCell"/>
</dbReference>
<evidence type="ECO:0000256" key="2">
    <source>
        <dbReference type="ARBA" id="ARBA00022729"/>
    </source>
</evidence>
<dbReference type="PROSITE" id="PS50076">
    <property type="entry name" value="DNAJ_2"/>
    <property type="match status" value="1"/>
</dbReference>
<keyword evidence="8" id="KW-1185">Reference proteome</keyword>
<keyword evidence="2 5" id="KW-0732">Signal</keyword>
<evidence type="ECO:0000256" key="5">
    <source>
        <dbReference type="SAM" id="SignalP"/>
    </source>
</evidence>
<dbReference type="PROSITE" id="PS50005">
    <property type="entry name" value="TPR"/>
    <property type="match status" value="1"/>
</dbReference>
<dbReference type="SUPFAM" id="SSF48452">
    <property type="entry name" value="TPR-like"/>
    <property type="match status" value="1"/>
</dbReference>
<dbReference type="InterPro" id="IPR019734">
    <property type="entry name" value="TPR_rpt"/>
</dbReference>
<dbReference type="EMBL" id="PKSL01000164">
    <property type="protein sequence ID" value="POW01171.1"/>
    <property type="molecule type" value="Genomic_DNA"/>
</dbReference>
<dbReference type="Gene3D" id="1.25.40.10">
    <property type="entry name" value="Tetratricopeptide repeat domain"/>
    <property type="match status" value="1"/>
</dbReference>
<evidence type="ECO:0000256" key="4">
    <source>
        <dbReference type="PROSITE-ProRule" id="PRU00339"/>
    </source>
</evidence>
<dbReference type="InterPro" id="IPR011990">
    <property type="entry name" value="TPR-like_helical_dom_sf"/>
</dbReference>
<reference evidence="7" key="1">
    <citation type="submission" date="2017-12" db="EMBL/GenBank/DDBJ databases">
        <title>Gene loss provides genomic basis for host adaptation in cereal stripe rust fungi.</title>
        <authorList>
            <person name="Xia C."/>
        </authorList>
    </citation>
    <scope>NUCLEOTIDE SEQUENCE [LARGE SCALE GENOMIC DNA]</scope>
    <source>
        <strain evidence="7">93-210</strain>
    </source>
</reference>
<name>A0A2S4UVC7_9BASI</name>
<evidence type="ECO:0000313" key="7">
    <source>
        <dbReference type="EMBL" id="POW01171.1"/>
    </source>
</evidence>
<dbReference type="GO" id="GO:0034975">
    <property type="term" value="P:protein folding in endoplasmic reticulum"/>
    <property type="evidence" value="ECO:0007669"/>
    <property type="project" value="TreeGrafter"/>
</dbReference>
<dbReference type="InterPro" id="IPR036869">
    <property type="entry name" value="J_dom_sf"/>
</dbReference>
<dbReference type="Pfam" id="PF00226">
    <property type="entry name" value="DnaJ"/>
    <property type="match status" value="1"/>
</dbReference>
<dbReference type="Proteomes" id="UP000239156">
    <property type="component" value="Unassembled WGS sequence"/>
</dbReference>
<dbReference type="SMART" id="SM00028">
    <property type="entry name" value="TPR"/>
    <property type="match status" value="4"/>
</dbReference>
<dbReference type="CDD" id="cd06257">
    <property type="entry name" value="DnaJ"/>
    <property type="match status" value="1"/>
</dbReference>
<dbReference type="SUPFAM" id="SSF46565">
    <property type="entry name" value="Chaperone J-domain"/>
    <property type="match status" value="1"/>
</dbReference>
<feature type="domain" description="J" evidence="6">
    <location>
        <begin position="420"/>
        <end position="481"/>
    </location>
</feature>
<evidence type="ECO:0000256" key="3">
    <source>
        <dbReference type="ARBA" id="ARBA00022824"/>
    </source>
</evidence>
<dbReference type="GO" id="GO:0051087">
    <property type="term" value="F:protein-folding chaperone binding"/>
    <property type="evidence" value="ECO:0007669"/>
    <property type="project" value="TreeGrafter"/>
</dbReference>
<feature type="chain" id="PRO_5015471810" description="J domain-containing protein" evidence="5">
    <location>
        <begin position="31"/>
        <end position="584"/>
    </location>
</feature>
<evidence type="ECO:0000259" key="6">
    <source>
        <dbReference type="PROSITE" id="PS50076"/>
    </source>
</evidence>
<dbReference type="SMART" id="SM00271">
    <property type="entry name" value="DnaJ"/>
    <property type="match status" value="1"/>
</dbReference>
<dbReference type="VEuPathDB" id="FungiDB:PSHT_08030"/>
<accession>A0A2S4UVC7</accession>
<feature type="signal peptide" evidence="5">
    <location>
        <begin position="1"/>
        <end position="30"/>
    </location>
</feature>
<dbReference type="GO" id="GO:0051787">
    <property type="term" value="F:misfolded protein binding"/>
    <property type="evidence" value="ECO:0007669"/>
    <property type="project" value="TreeGrafter"/>
</dbReference>
<dbReference type="PRINTS" id="PR00625">
    <property type="entry name" value="JDOMAIN"/>
</dbReference>
<dbReference type="Gene3D" id="1.10.287.110">
    <property type="entry name" value="DnaJ domain"/>
    <property type="match status" value="1"/>
</dbReference>
<dbReference type="PANTHER" id="PTHR44140:SF2">
    <property type="entry name" value="LD25575P"/>
    <property type="match status" value="1"/>
</dbReference>
<organism evidence="7 8">
    <name type="scientific">Puccinia striiformis</name>
    <dbReference type="NCBI Taxonomy" id="27350"/>
    <lineage>
        <taxon>Eukaryota</taxon>
        <taxon>Fungi</taxon>
        <taxon>Dikarya</taxon>
        <taxon>Basidiomycota</taxon>
        <taxon>Pucciniomycotina</taxon>
        <taxon>Pucciniomycetes</taxon>
        <taxon>Pucciniales</taxon>
        <taxon>Pucciniaceae</taxon>
        <taxon>Puccinia</taxon>
    </lineage>
</organism>
<dbReference type="InterPro" id="IPR051727">
    <property type="entry name" value="DnaJ_C3_Co-chaperones"/>
</dbReference>
<dbReference type="AlphaFoldDB" id="A0A2S4UVC7"/>
<gene>
    <name evidence="7" type="ORF">PSTT_12642</name>
</gene>
<dbReference type="InterPro" id="IPR001623">
    <property type="entry name" value="DnaJ_domain"/>
</dbReference>